<feature type="domain" description="GGDEF" evidence="3">
    <location>
        <begin position="290"/>
        <end position="442"/>
    </location>
</feature>
<dbReference type="STRING" id="1450648.CLORY_16490"/>
<protein>
    <submittedName>
        <fullName evidence="4">CRISPR-associated protein</fullName>
    </submittedName>
</protein>
<dbReference type="AlphaFoldDB" id="A0A1V4ISA0"/>
<dbReference type="GO" id="GO:0051607">
    <property type="term" value="P:defense response to virus"/>
    <property type="evidence" value="ECO:0007669"/>
    <property type="project" value="UniProtKB-KW"/>
</dbReference>
<keyword evidence="2" id="KW-0051">Antiviral defense</keyword>
<gene>
    <name evidence="4" type="ORF">CLORY_16490</name>
</gene>
<dbReference type="InterPro" id="IPR054767">
    <property type="entry name" value="Cas10-Cmr2_palm2"/>
</dbReference>
<organism evidence="4 5">
    <name type="scientific">Clostridium oryzae</name>
    <dbReference type="NCBI Taxonomy" id="1450648"/>
    <lineage>
        <taxon>Bacteria</taxon>
        <taxon>Bacillati</taxon>
        <taxon>Bacillota</taxon>
        <taxon>Clostridia</taxon>
        <taxon>Eubacteriales</taxon>
        <taxon>Clostridiaceae</taxon>
        <taxon>Clostridium</taxon>
    </lineage>
</organism>
<keyword evidence="5" id="KW-1185">Reference proteome</keyword>
<keyword evidence="1" id="KW-0547">Nucleotide-binding</keyword>
<dbReference type="InterPro" id="IPR000160">
    <property type="entry name" value="GGDEF_dom"/>
</dbReference>
<evidence type="ECO:0000256" key="2">
    <source>
        <dbReference type="ARBA" id="ARBA00023118"/>
    </source>
</evidence>
<dbReference type="Proteomes" id="UP000190080">
    <property type="component" value="Unassembled WGS sequence"/>
</dbReference>
<dbReference type="Gene3D" id="3.30.70.2220">
    <property type="entry name" value="CRISPR-Cas system, Cmr2 subunit, D1 domain, cysteine cluster"/>
    <property type="match status" value="1"/>
</dbReference>
<accession>A0A1V4ISA0</accession>
<dbReference type="Gene3D" id="3.30.70.270">
    <property type="match status" value="1"/>
</dbReference>
<dbReference type="Pfam" id="PF22335">
    <property type="entry name" value="Cas10-Cmr2_palm2"/>
    <property type="match status" value="1"/>
</dbReference>
<evidence type="ECO:0000256" key="1">
    <source>
        <dbReference type="ARBA" id="ARBA00022741"/>
    </source>
</evidence>
<dbReference type="RefSeq" id="WP_079423168.1">
    <property type="nucleotide sequence ID" value="NZ_MZGV01000013.1"/>
</dbReference>
<dbReference type="GO" id="GO:0000166">
    <property type="term" value="F:nucleotide binding"/>
    <property type="evidence" value="ECO:0007669"/>
    <property type="project" value="UniProtKB-KW"/>
</dbReference>
<sequence>MSCLIGVTVGPIQAYIKESRKLSDLYVSSKIMSDIMKNIIKFIKEKDAEARLIYPNYDVLDIDATGDCSNYMVFEAENVIDMKNIEESVYNKLAQGNEKLVKQFKDDFYLFWGIKDFAVDNYHSTYLKLERLMRSLKNTYMFTQSCQEGGKKCSICGKRNIVRLTDDIKRKKGVAEDENLCPTCLFKREYLDKKLNQKFSSSIYSISINVWKKNNEKFLQEINSELLDVFKQVNKVSFEEVDRYYDVNQLSNLIKKFKGKDEKIESKLILIKKELEKVYNEKNDIKIPDYEYCLMQLDVDDLGKWIRGEFLKNKDTDELKNFQKKLSAFLIEFGLELRSFFEKSECQVVYSGGDDSLIILPTEEIMYALDNIDKIFEELVWNKMKKYFDITRKISYSISATIAKCNNPLGYSIQRSREELERVKTRFNREADNKNGVSFNYIINDGKEIVCYLRRNTVKLFYSLVKEYENIEEDGSFSYINWYETEFSKFNYTDISFENLLSLKTIMKCEMKRLLGRSIKGRNSEENRVHYINGMIELLNKLYLENYTENRSNHITIDFLNILNTFKLYEKLCSLNFHFEKGV</sequence>
<reference evidence="4 5" key="1">
    <citation type="submission" date="2017-03" db="EMBL/GenBank/DDBJ databases">
        <title>Genome sequence of Clostridium oryzae DSM 28571.</title>
        <authorList>
            <person name="Poehlein A."/>
            <person name="Daniel R."/>
        </authorList>
    </citation>
    <scope>NUCLEOTIDE SEQUENCE [LARGE SCALE GENOMIC DNA]</scope>
    <source>
        <strain evidence="4 5">DSM 28571</strain>
    </source>
</reference>
<dbReference type="PROSITE" id="PS50887">
    <property type="entry name" value="GGDEF"/>
    <property type="match status" value="1"/>
</dbReference>
<dbReference type="EMBL" id="MZGV01000013">
    <property type="protein sequence ID" value="OPJ62769.1"/>
    <property type="molecule type" value="Genomic_DNA"/>
</dbReference>
<name>A0A1V4ISA0_9CLOT</name>
<dbReference type="InterPro" id="IPR024615">
    <property type="entry name" value="CRISPR-assoc_Cmr2_N"/>
</dbReference>
<dbReference type="InterPro" id="IPR043128">
    <property type="entry name" value="Rev_trsase/Diguanyl_cyclase"/>
</dbReference>
<comment type="caution">
    <text evidence="4">The sequence shown here is derived from an EMBL/GenBank/DDBJ whole genome shotgun (WGS) entry which is preliminary data.</text>
</comment>
<proteinExistence type="predicted"/>
<evidence type="ECO:0000259" key="3">
    <source>
        <dbReference type="PROSITE" id="PS50887"/>
    </source>
</evidence>
<evidence type="ECO:0000313" key="4">
    <source>
        <dbReference type="EMBL" id="OPJ62769.1"/>
    </source>
</evidence>
<dbReference type="Pfam" id="PF12469">
    <property type="entry name" value="Cmr2_N"/>
    <property type="match status" value="1"/>
</dbReference>
<evidence type="ECO:0000313" key="5">
    <source>
        <dbReference type="Proteomes" id="UP000190080"/>
    </source>
</evidence>
<dbReference type="InterPro" id="IPR038242">
    <property type="entry name" value="Cmr2_N"/>
</dbReference>
<dbReference type="OrthoDB" id="9758700at2"/>